<dbReference type="PANTHER" id="PTHR11022:SF41">
    <property type="entry name" value="PEPTIDOGLYCAN-RECOGNITION PROTEIN LC-RELATED"/>
    <property type="match status" value="1"/>
</dbReference>
<accession>A0A6J4RIV8</accession>
<dbReference type="GO" id="GO:0009253">
    <property type="term" value="P:peptidoglycan catabolic process"/>
    <property type="evidence" value="ECO:0007669"/>
    <property type="project" value="InterPro"/>
</dbReference>
<feature type="domain" description="Peptidoglycan recognition protein family" evidence="3">
    <location>
        <begin position="178"/>
        <end position="325"/>
    </location>
</feature>
<evidence type="ECO:0000259" key="2">
    <source>
        <dbReference type="SMART" id="SM00644"/>
    </source>
</evidence>
<dbReference type="GO" id="GO:0008745">
    <property type="term" value="F:N-acetylmuramoyl-L-alanine amidase activity"/>
    <property type="evidence" value="ECO:0007669"/>
    <property type="project" value="InterPro"/>
</dbReference>
<evidence type="ECO:0000256" key="1">
    <source>
        <dbReference type="ARBA" id="ARBA00007553"/>
    </source>
</evidence>
<dbReference type="SMART" id="SM00644">
    <property type="entry name" value="Ami_2"/>
    <property type="match status" value="1"/>
</dbReference>
<dbReference type="InterPro" id="IPR036505">
    <property type="entry name" value="Amidase/PGRP_sf"/>
</dbReference>
<evidence type="ECO:0000313" key="4">
    <source>
        <dbReference type="EMBL" id="CAA9474903.1"/>
    </source>
</evidence>
<dbReference type="CDD" id="cd06583">
    <property type="entry name" value="PGRP"/>
    <property type="match status" value="1"/>
</dbReference>
<feature type="domain" description="N-acetylmuramoyl-L-alanine amidase" evidence="2">
    <location>
        <begin position="188"/>
        <end position="354"/>
    </location>
</feature>
<comment type="similarity">
    <text evidence="1">Belongs to the N-acetylmuramoyl-L-alanine amidase 2 family.</text>
</comment>
<dbReference type="EMBL" id="CADCVQ010000017">
    <property type="protein sequence ID" value="CAA9474903.1"/>
    <property type="molecule type" value="Genomic_DNA"/>
</dbReference>
<protein>
    <recommendedName>
        <fullName evidence="5">Peptidoglycan recognition protein family domain-containing protein</fullName>
    </recommendedName>
</protein>
<organism evidence="4">
    <name type="scientific">uncultured Solirubrobacteraceae bacterium</name>
    <dbReference type="NCBI Taxonomy" id="1162706"/>
    <lineage>
        <taxon>Bacteria</taxon>
        <taxon>Bacillati</taxon>
        <taxon>Actinomycetota</taxon>
        <taxon>Thermoleophilia</taxon>
        <taxon>Solirubrobacterales</taxon>
        <taxon>Solirubrobacteraceae</taxon>
        <taxon>environmental samples</taxon>
    </lineage>
</organism>
<dbReference type="Gene3D" id="3.40.80.10">
    <property type="entry name" value="Peptidoglycan recognition protein-like"/>
    <property type="match status" value="1"/>
</dbReference>
<dbReference type="GO" id="GO:0008270">
    <property type="term" value="F:zinc ion binding"/>
    <property type="evidence" value="ECO:0007669"/>
    <property type="project" value="InterPro"/>
</dbReference>
<dbReference type="InterPro" id="IPR015510">
    <property type="entry name" value="PGRP"/>
</dbReference>
<sequence>MRRLAALLVPAGLLVWLAAPALSSRPFVPRVVEFGQPLDASRWTRAGDGTWRSPVVRAPKRFDLVGLRWRRAAHGEERQARIRVRDAGGRWQRWTLMAQDHAGGAGAEPVWAGGADAYQLRIDGRPRGLRARFVNATGTATAADRLSTALRRGAHDALAAIAGTQARAQAPAGGRAAPAIIPREAWGGDQCKPRAAPAYGEVQLGYVHHTVNANTYSRQDSAAIVLSICRYHRDDNGWRDVGYNFLVDRYGQIFEGRAGGIDQPVIGAQAQGYNGVSTGVANIGTFSQEPQTEAGVAATAELLAWKLSLHGAPVAGRVTVTSAGGASNRYPPGRAVTFERIAGHRDADKTACPGDAFFAQLPQIRARAAELAPQFAFAPPAGAVSLAAADPTLDFPQPAQLSGLATTSAGAPLGGTPIVVQVAAGSGFVTLARATTNSDGAWATPLLTQYSRTLRAVAKLPGGTLVSSPTVDIQVAPALRVRAPKRVTARRRFTVSGSIRPRRSKVVLEIARKGSDGRLHGVARVPVRVRRGRFSAPVALRRPALHRIRVAFAADRRNGGARSGDVYLRAVRARR</sequence>
<dbReference type="InterPro" id="IPR006619">
    <property type="entry name" value="PGRP_domain_met/bac"/>
</dbReference>
<evidence type="ECO:0008006" key="5">
    <source>
        <dbReference type="Google" id="ProtNLM"/>
    </source>
</evidence>
<gene>
    <name evidence="4" type="ORF">AVDCRST_MAG67-469</name>
</gene>
<dbReference type="Pfam" id="PF01510">
    <property type="entry name" value="Amidase_2"/>
    <property type="match status" value="1"/>
</dbReference>
<name>A0A6J4RIV8_9ACTN</name>
<dbReference type="PANTHER" id="PTHR11022">
    <property type="entry name" value="PEPTIDOGLYCAN RECOGNITION PROTEIN"/>
    <property type="match status" value="1"/>
</dbReference>
<evidence type="ECO:0000259" key="3">
    <source>
        <dbReference type="SMART" id="SM00701"/>
    </source>
</evidence>
<dbReference type="SUPFAM" id="SSF55846">
    <property type="entry name" value="N-acetylmuramoyl-L-alanine amidase-like"/>
    <property type="match status" value="1"/>
</dbReference>
<proteinExistence type="inferred from homology"/>
<reference evidence="4" key="1">
    <citation type="submission" date="2020-02" db="EMBL/GenBank/DDBJ databases">
        <authorList>
            <person name="Meier V. D."/>
        </authorList>
    </citation>
    <scope>NUCLEOTIDE SEQUENCE</scope>
    <source>
        <strain evidence="4">AVDCRST_MAG67</strain>
    </source>
</reference>
<dbReference type="InterPro" id="IPR002502">
    <property type="entry name" value="Amidase_domain"/>
</dbReference>
<dbReference type="AlphaFoldDB" id="A0A6J4RIV8"/>
<dbReference type="SMART" id="SM00701">
    <property type="entry name" value="PGRP"/>
    <property type="match status" value="1"/>
</dbReference>